<dbReference type="InterPro" id="IPR017441">
    <property type="entry name" value="Protein_kinase_ATP_BS"/>
</dbReference>
<dbReference type="PROSITE" id="PS00107">
    <property type="entry name" value="PROTEIN_KINASE_ATP"/>
    <property type="match status" value="1"/>
</dbReference>
<dbReference type="AlphaFoldDB" id="A0A485KDC3"/>
<protein>
    <submittedName>
        <fullName evidence="4">Aste57867_2483 protein</fullName>
    </submittedName>
</protein>
<reference evidence="3" key="2">
    <citation type="submission" date="2019-06" db="EMBL/GenBank/DDBJ databases">
        <title>Genomics analysis of Aphanomyces spp. identifies a new class of oomycete effector associated with host adaptation.</title>
        <authorList>
            <person name="Gaulin E."/>
        </authorList>
    </citation>
    <scope>NUCLEOTIDE SEQUENCE</scope>
    <source>
        <strain evidence="3">CBS 578.67</strain>
    </source>
</reference>
<feature type="binding site" evidence="1">
    <location>
        <position position="75"/>
    </location>
    <ligand>
        <name>ATP</name>
        <dbReference type="ChEBI" id="CHEBI:30616"/>
    </ligand>
</feature>
<dbReference type="OrthoDB" id="2156052at2759"/>
<keyword evidence="1" id="KW-0547">Nucleotide-binding</keyword>
<keyword evidence="1" id="KW-0067">ATP-binding</keyword>
<evidence type="ECO:0000313" key="4">
    <source>
        <dbReference type="EMBL" id="VFT79682.1"/>
    </source>
</evidence>
<gene>
    <name evidence="4" type="primary">Aste57867_2483</name>
    <name evidence="3" type="ORF">As57867_002477</name>
    <name evidence="4" type="ORF">ASTE57867_2483</name>
</gene>
<proteinExistence type="predicted"/>
<name>A0A485KDC3_9STRA</name>
<sequence length="95" mass="10165">MATSASDVSQPAQSPSNDDKSPPSKRTKTAHGHSPQQVQRELVSFTSLPKYDIIGGGRSGTVIVTELDGKPVAFKTVDSCKQPEMLHQLRAECAT</sequence>
<feature type="region of interest" description="Disordered" evidence="2">
    <location>
        <begin position="1"/>
        <end position="39"/>
    </location>
</feature>
<accession>A0A485KDC3</accession>
<keyword evidence="5" id="KW-1185">Reference proteome</keyword>
<organism evidence="4 5">
    <name type="scientific">Aphanomyces stellatus</name>
    <dbReference type="NCBI Taxonomy" id="120398"/>
    <lineage>
        <taxon>Eukaryota</taxon>
        <taxon>Sar</taxon>
        <taxon>Stramenopiles</taxon>
        <taxon>Oomycota</taxon>
        <taxon>Saprolegniomycetes</taxon>
        <taxon>Saprolegniales</taxon>
        <taxon>Verrucalvaceae</taxon>
        <taxon>Aphanomyces</taxon>
    </lineage>
</organism>
<feature type="compositionally biased region" description="Polar residues" evidence="2">
    <location>
        <begin position="1"/>
        <end position="13"/>
    </location>
</feature>
<evidence type="ECO:0000256" key="1">
    <source>
        <dbReference type="PROSITE-ProRule" id="PRU10141"/>
    </source>
</evidence>
<reference evidence="4 5" key="1">
    <citation type="submission" date="2019-03" db="EMBL/GenBank/DDBJ databases">
        <authorList>
            <person name="Gaulin E."/>
            <person name="Dumas B."/>
        </authorList>
    </citation>
    <scope>NUCLEOTIDE SEQUENCE [LARGE SCALE GENOMIC DNA]</scope>
    <source>
        <strain evidence="4">CBS 568.67</strain>
    </source>
</reference>
<evidence type="ECO:0000256" key="2">
    <source>
        <dbReference type="SAM" id="MobiDB-lite"/>
    </source>
</evidence>
<dbReference type="EMBL" id="VJMH01000301">
    <property type="protein sequence ID" value="KAF0717120.1"/>
    <property type="molecule type" value="Genomic_DNA"/>
</dbReference>
<evidence type="ECO:0000313" key="5">
    <source>
        <dbReference type="Proteomes" id="UP000332933"/>
    </source>
</evidence>
<dbReference type="EMBL" id="CAADRA010000301">
    <property type="protein sequence ID" value="VFT79682.1"/>
    <property type="molecule type" value="Genomic_DNA"/>
</dbReference>
<evidence type="ECO:0000313" key="3">
    <source>
        <dbReference type="EMBL" id="KAF0717120.1"/>
    </source>
</evidence>
<dbReference type="Proteomes" id="UP000332933">
    <property type="component" value="Unassembled WGS sequence"/>
</dbReference>
<dbReference type="GO" id="GO:0005524">
    <property type="term" value="F:ATP binding"/>
    <property type="evidence" value="ECO:0007669"/>
    <property type="project" value="UniProtKB-UniRule"/>
</dbReference>